<dbReference type="RefSeq" id="WP_377283373.1">
    <property type="nucleotide sequence ID" value="NZ_JBHRSI010000009.1"/>
</dbReference>
<keyword evidence="2" id="KW-1185">Reference proteome</keyword>
<name>A0ABW4N708_9CAUL</name>
<sequence length="133" mass="15281">MARRTKAWNAERFNRQIGRQPEAVRQVAREQVEKAAEEMKALAQKLAPVHPEAPHIRDNIRIEKEDEYTSYVLVGDENNEYAPALEFGKNKNGVHMDAQPFFFVAAKVLQKRIGQRLRRAVRKALKATWGGTK</sequence>
<organism evidence="1 2">
    <name type="scientific">Phenylobacterium terrae</name>
    <dbReference type="NCBI Taxonomy" id="2665495"/>
    <lineage>
        <taxon>Bacteria</taxon>
        <taxon>Pseudomonadati</taxon>
        <taxon>Pseudomonadota</taxon>
        <taxon>Alphaproteobacteria</taxon>
        <taxon>Caulobacterales</taxon>
        <taxon>Caulobacteraceae</taxon>
        <taxon>Phenylobacterium</taxon>
    </lineage>
</organism>
<proteinExistence type="predicted"/>
<dbReference type="EMBL" id="JBHUEY010000012">
    <property type="protein sequence ID" value="MFD1785794.1"/>
    <property type="molecule type" value="Genomic_DNA"/>
</dbReference>
<gene>
    <name evidence="1" type="ORF">ACFSC0_20545</name>
</gene>
<protein>
    <submittedName>
        <fullName evidence="1">HK97-gp10 family putative phage morphogenesis protein</fullName>
    </submittedName>
</protein>
<dbReference type="NCBIfam" id="TIGR01725">
    <property type="entry name" value="phge_HK97_gp10"/>
    <property type="match status" value="1"/>
</dbReference>
<comment type="caution">
    <text evidence="1">The sequence shown here is derived from an EMBL/GenBank/DDBJ whole genome shotgun (WGS) entry which is preliminary data.</text>
</comment>
<evidence type="ECO:0000313" key="1">
    <source>
        <dbReference type="EMBL" id="MFD1785794.1"/>
    </source>
</evidence>
<dbReference type="Proteomes" id="UP001597237">
    <property type="component" value="Unassembled WGS sequence"/>
</dbReference>
<dbReference type="InterPro" id="IPR010064">
    <property type="entry name" value="HK97-gp10_tail"/>
</dbReference>
<dbReference type="Pfam" id="PF04883">
    <property type="entry name" value="HK97-gp10_like"/>
    <property type="match status" value="1"/>
</dbReference>
<reference evidence="2" key="1">
    <citation type="journal article" date="2019" name="Int. J. Syst. Evol. Microbiol.">
        <title>The Global Catalogue of Microorganisms (GCM) 10K type strain sequencing project: providing services to taxonomists for standard genome sequencing and annotation.</title>
        <authorList>
            <consortium name="The Broad Institute Genomics Platform"/>
            <consortium name="The Broad Institute Genome Sequencing Center for Infectious Disease"/>
            <person name="Wu L."/>
            <person name="Ma J."/>
        </authorList>
    </citation>
    <scope>NUCLEOTIDE SEQUENCE [LARGE SCALE GENOMIC DNA]</scope>
    <source>
        <strain evidence="2">DFY28</strain>
    </source>
</reference>
<accession>A0ABW4N708</accession>
<evidence type="ECO:0000313" key="2">
    <source>
        <dbReference type="Proteomes" id="UP001597237"/>
    </source>
</evidence>